<reference evidence="4 5" key="1">
    <citation type="journal article" date="2013" name="Proc. Natl. Acad. Sci. U.S.A.">
        <title>Fine-scale variation in meiotic recombination in Mimulus inferred from population shotgun sequencing.</title>
        <authorList>
            <person name="Hellsten U."/>
            <person name="Wright K.M."/>
            <person name="Jenkins J."/>
            <person name="Shu S."/>
            <person name="Yuan Y."/>
            <person name="Wessler S.R."/>
            <person name="Schmutz J."/>
            <person name="Willis J.H."/>
            <person name="Rokhsar D.S."/>
        </authorList>
    </citation>
    <scope>NUCLEOTIDE SEQUENCE [LARGE SCALE GENOMIC DNA]</scope>
    <source>
        <strain evidence="5">cv. DUN x IM62</strain>
    </source>
</reference>
<sequence>MFPWLAHGHIFPYLELARRISKKNNNNFHIHLCSTAVNFNSINSFIEKNSLQNSIETVEIHLHSDLPPHYHTTKNLPTNLNFTLIKAFQTAKSSFSDIVTTLKPDLVIYDIFQPWAAGIASSRGIPAVHFAALGAAKMTFFHRQATACSDGGDFPFPAIYIRPHEKKRMDGVFDFMRTHVFDDDGDVFFVNYKLSSEVVLLKTGRALEGKYVDYVSTTCGRKLLPVGPLVTDVCENAEESNSDVMKWLSKKEHHSTVYISFGSECFLSEEEINEIAKGLELCDERVNFIWVVRFPVEDKTITIEEALPLGFLDRVKDRGIVVSEWAPQANILAHPSTGAFVSHCGWSSLTESIYYGVPVIAMPMKLAMFVDARMLEEAGACVEVSREGDEAFKGEDVANAIRNVIVEESIGEGLRLRARELGGKMRIEEEQLIDDVAEHLR</sequence>
<dbReference type="EMBL" id="KI630180">
    <property type="protein sequence ID" value="EYU45579.1"/>
    <property type="molecule type" value="Genomic_DNA"/>
</dbReference>
<gene>
    <name evidence="4" type="ORF">MIMGU_mgv1a006511mg</name>
</gene>
<keyword evidence="5" id="KW-1185">Reference proteome</keyword>
<protein>
    <recommendedName>
        <fullName evidence="6">Glycosyltransferase</fullName>
    </recommendedName>
</protein>
<dbReference type="GO" id="GO:0035251">
    <property type="term" value="F:UDP-glucosyltransferase activity"/>
    <property type="evidence" value="ECO:0000318"/>
    <property type="project" value="GO_Central"/>
</dbReference>
<evidence type="ECO:0000256" key="1">
    <source>
        <dbReference type="ARBA" id="ARBA00009995"/>
    </source>
</evidence>
<proteinExistence type="inferred from homology"/>
<evidence type="ECO:0000256" key="3">
    <source>
        <dbReference type="ARBA" id="ARBA00022679"/>
    </source>
</evidence>
<dbReference type="PANTHER" id="PTHR48044:SF82">
    <property type="entry name" value="GLYCOSYLTRANSFERASE"/>
    <property type="match status" value="1"/>
</dbReference>
<dbReference type="AlphaFoldDB" id="A0A022RZT3"/>
<dbReference type="FunFam" id="3.40.50.2000:FF:000060">
    <property type="entry name" value="Glycosyltransferase"/>
    <property type="match status" value="1"/>
</dbReference>
<name>A0A022RZT3_ERYGU</name>
<dbReference type="Pfam" id="PF00201">
    <property type="entry name" value="UDPGT"/>
    <property type="match status" value="1"/>
</dbReference>
<dbReference type="Proteomes" id="UP000030748">
    <property type="component" value="Unassembled WGS sequence"/>
</dbReference>
<dbReference type="CDD" id="cd03784">
    <property type="entry name" value="GT1_Gtf-like"/>
    <property type="match status" value="1"/>
</dbReference>
<dbReference type="GO" id="GO:0016138">
    <property type="term" value="P:glycoside biosynthetic process"/>
    <property type="evidence" value="ECO:0007669"/>
    <property type="project" value="UniProtKB-ARBA"/>
</dbReference>
<keyword evidence="2" id="KW-0328">Glycosyltransferase</keyword>
<accession>A0A022RZT3</accession>
<keyword evidence="3" id="KW-0808">Transferase</keyword>
<dbReference type="eggNOG" id="KOG1192">
    <property type="taxonomic scope" value="Eukaryota"/>
</dbReference>
<organism evidence="4 5">
    <name type="scientific">Erythranthe guttata</name>
    <name type="common">Yellow monkey flower</name>
    <name type="synonym">Mimulus guttatus</name>
    <dbReference type="NCBI Taxonomy" id="4155"/>
    <lineage>
        <taxon>Eukaryota</taxon>
        <taxon>Viridiplantae</taxon>
        <taxon>Streptophyta</taxon>
        <taxon>Embryophyta</taxon>
        <taxon>Tracheophyta</taxon>
        <taxon>Spermatophyta</taxon>
        <taxon>Magnoliopsida</taxon>
        <taxon>eudicotyledons</taxon>
        <taxon>Gunneridae</taxon>
        <taxon>Pentapetalae</taxon>
        <taxon>asterids</taxon>
        <taxon>lamiids</taxon>
        <taxon>Lamiales</taxon>
        <taxon>Phrymaceae</taxon>
        <taxon>Erythranthe</taxon>
    </lineage>
</organism>
<dbReference type="PANTHER" id="PTHR48044">
    <property type="entry name" value="GLYCOSYLTRANSFERASE"/>
    <property type="match status" value="1"/>
</dbReference>
<dbReference type="SUPFAM" id="SSF53756">
    <property type="entry name" value="UDP-Glycosyltransferase/glycogen phosphorylase"/>
    <property type="match status" value="1"/>
</dbReference>
<evidence type="ECO:0000313" key="5">
    <source>
        <dbReference type="Proteomes" id="UP000030748"/>
    </source>
</evidence>
<dbReference type="STRING" id="4155.A0A022RZT3"/>
<evidence type="ECO:0000313" key="4">
    <source>
        <dbReference type="EMBL" id="EYU45579.1"/>
    </source>
</evidence>
<dbReference type="Gene3D" id="3.40.50.2000">
    <property type="entry name" value="Glycogen Phosphorylase B"/>
    <property type="match status" value="2"/>
</dbReference>
<evidence type="ECO:0000256" key="2">
    <source>
        <dbReference type="ARBA" id="ARBA00022676"/>
    </source>
</evidence>
<evidence type="ECO:0008006" key="6">
    <source>
        <dbReference type="Google" id="ProtNLM"/>
    </source>
</evidence>
<dbReference type="InterPro" id="IPR002213">
    <property type="entry name" value="UDP_glucos_trans"/>
</dbReference>
<comment type="similarity">
    <text evidence="1">Belongs to the UDP-glycosyltransferase family.</text>
</comment>